<name>A0A941DL81_9BURK</name>
<keyword evidence="2" id="KW-1185">Reference proteome</keyword>
<evidence type="ECO:0000313" key="2">
    <source>
        <dbReference type="Proteomes" id="UP000680067"/>
    </source>
</evidence>
<dbReference type="EMBL" id="JAGSPN010000003">
    <property type="protein sequence ID" value="MBR7781582.1"/>
    <property type="molecule type" value="Genomic_DNA"/>
</dbReference>
<proteinExistence type="predicted"/>
<sequence length="125" mass="13733">MSATIRYFHITPVENLPAILREGLQPRLGERSQILGEPEPAIYLFTSADAVDDASMNWLGDYFDEEEALAVLAVDLSEDFPGDAENGFEFVTTRPVPPDCLSVMTEDVLGETQYFSSLPQVCGTA</sequence>
<protein>
    <submittedName>
        <fullName evidence="1">Uncharacterized protein</fullName>
    </submittedName>
</protein>
<organism evidence="1 2">
    <name type="scientific">Undibacterium luofuense</name>
    <dbReference type="NCBI Taxonomy" id="2828733"/>
    <lineage>
        <taxon>Bacteria</taxon>
        <taxon>Pseudomonadati</taxon>
        <taxon>Pseudomonadota</taxon>
        <taxon>Betaproteobacteria</taxon>
        <taxon>Burkholderiales</taxon>
        <taxon>Oxalobacteraceae</taxon>
        <taxon>Undibacterium</taxon>
    </lineage>
</organism>
<evidence type="ECO:0000313" key="1">
    <source>
        <dbReference type="EMBL" id="MBR7781582.1"/>
    </source>
</evidence>
<dbReference type="AlphaFoldDB" id="A0A941DL81"/>
<gene>
    <name evidence="1" type="ORF">KDM89_05495</name>
</gene>
<comment type="caution">
    <text evidence="1">The sequence shown here is derived from an EMBL/GenBank/DDBJ whole genome shotgun (WGS) entry which is preliminary data.</text>
</comment>
<dbReference type="RefSeq" id="WP_212686939.1">
    <property type="nucleotide sequence ID" value="NZ_JAGSPN010000003.1"/>
</dbReference>
<reference evidence="1" key="1">
    <citation type="submission" date="2021-04" db="EMBL/GenBank/DDBJ databases">
        <title>novel species isolated from subtropical streams in China.</title>
        <authorList>
            <person name="Lu H."/>
        </authorList>
    </citation>
    <scope>NUCLEOTIDE SEQUENCE</scope>
    <source>
        <strain evidence="1">LFS511W</strain>
    </source>
</reference>
<accession>A0A941DL81</accession>
<dbReference type="Proteomes" id="UP000680067">
    <property type="component" value="Unassembled WGS sequence"/>
</dbReference>